<feature type="transmembrane region" description="Helical" evidence="10">
    <location>
        <begin position="109"/>
        <end position="128"/>
    </location>
</feature>
<dbReference type="eggNOG" id="KOG1441">
    <property type="taxonomic scope" value="Eukaryota"/>
</dbReference>
<dbReference type="KEGG" id="bpg:Bathy06g02430"/>
<keyword evidence="13" id="KW-1185">Reference proteome</keyword>
<feature type="transmembrane region" description="Helical" evidence="10">
    <location>
        <begin position="243"/>
        <end position="268"/>
    </location>
</feature>
<dbReference type="PANTHER" id="PTHR11132">
    <property type="entry name" value="SOLUTE CARRIER FAMILY 35"/>
    <property type="match status" value="1"/>
</dbReference>
<keyword evidence="6" id="KW-0809">Transit peptide</keyword>
<evidence type="ECO:0000256" key="4">
    <source>
        <dbReference type="ARBA" id="ARBA00022640"/>
    </source>
</evidence>
<reference evidence="12 13" key="1">
    <citation type="submission" date="2011-10" db="EMBL/GenBank/DDBJ databases">
        <authorList>
            <person name="Genoscope - CEA"/>
        </authorList>
    </citation>
    <scope>NUCLEOTIDE SEQUENCE [LARGE SCALE GENOMIC DNA]</scope>
    <source>
        <strain evidence="12 13">RCC 1105</strain>
    </source>
</reference>
<dbReference type="AlphaFoldDB" id="K8EH07"/>
<dbReference type="GO" id="GO:0031969">
    <property type="term" value="C:chloroplast membrane"/>
    <property type="evidence" value="ECO:0007669"/>
    <property type="project" value="UniProtKB-SubCell"/>
</dbReference>
<dbReference type="GeneID" id="19015223"/>
<dbReference type="OrthoDB" id="6418713at2759"/>
<evidence type="ECO:0000313" key="13">
    <source>
        <dbReference type="Proteomes" id="UP000198341"/>
    </source>
</evidence>
<accession>K8EH07</accession>
<feature type="domain" description="Sugar phosphate transporter" evidence="11">
    <location>
        <begin position="111"/>
        <end position="403"/>
    </location>
</feature>
<dbReference type="Pfam" id="PF03151">
    <property type="entry name" value="TPT"/>
    <property type="match status" value="1"/>
</dbReference>
<keyword evidence="7 10" id="KW-1133">Transmembrane helix</keyword>
<dbReference type="NCBIfam" id="TIGR00817">
    <property type="entry name" value="tpt"/>
    <property type="match status" value="1"/>
</dbReference>
<dbReference type="GO" id="GO:0015718">
    <property type="term" value="P:monocarboxylic acid transport"/>
    <property type="evidence" value="ECO:0007669"/>
    <property type="project" value="UniProtKB-ARBA"/>
</dbReference>
<keyword evidence="5 10" id="KW-0812">Transmembrane</keyword>
<keyword evidence="4" id="KW-0934">Plastid</keyword>
<evidence type="ECO:0000256" key="2">
    <source>
        <dbReference type="ARBA" id="ARBA00022448"/>
    </source>
</evidence>
<feature type="transmembrane region" description="Helical" evidence="10">
    <location>
        <begin position="140"/>
        <end position="160"/>
    </location>
</feature>
<evidence type="ECO:0000259" key="11">
    <source>
        <dbReference type="Pfam" id="PF03151"/>
    </source>
</evidence>
<name>K8EH07_9CHLO</name>
<dbReference type="EMBL" id="FO082273">
    <property type="protein sequence ID" value="CCO17321.1"/>
    <property type="molecule type" value="Genomic_DNA"/>
</dbReference>
<keyword evidence="8 10" id="KW-0472">Membrane</keyword>
<feature type="region of interest" description="Disordered" evidence="9">
    <location>
        <begin position="1"/>
        <end position="29"/>
    </location>
</feature>
<dbReference type="RefSeq" id="XP_007512721.1">
    <property type="nucleotide sequence ID" value="XM_007512659.1"/>
</dbReference>
<evidence type="ECO:0000256" key="8">
    <source>
        <dbReference type="ARBA" id="ARBA00023136"/>
    </source>
</evidence>
<evidence type="ECO:0000256" key="10">
    <source>
        <dbReference type="SAM" id="Phobius"/>
    </source>
</evidence>
<evidence type="ECO:0000313" key="12">
    <source>
        <dbReference type="EMBL" id="CCO17321.1"/>
    </source>
</evidence>
<keyword evidence="3" id="KW-0150">Chloroplast</keyword>
<evidence type="ECO:0000256" key="1">
    <source>
        <dbReference type="ARBA" id="ARBA00004508"/>
    </source>
</evidence>
<evidence type="ECO:0000256" key="3">
    <source>
        <dbReference type="ARBA" id="ARBA00022528"/>
    </source>
</evidence>
<evidence type="ECO:0000256" key="6">
    <source>
        <dbReference type="ARBA" id="ARBA00022946"/>
    </source>
</evidence>
<dbReference type="InterPro" id="IPR004853">
    <property type="entry name" value="Sugar_P_trans_dom"/>
</dbReference>
<keyword evidence="2" id="KW-0813">Transport</keyword>
<protein>
    <recommendedName>
        <fullName evidence="11">Sugar phosphate transporter domain-containing protein</fullName>
    </recommendedName>
</protein>
<dbReference type="InterPro" id="IPR037185">
    <property type="entry name" value="EmrE-like"/>
</dbReference>
<proteinExistence type="predicted"/>
<dbReference type="InterPro" id="IPR004696">
    <property type="entry name" value="Tpt_PEP_transl"/>
</dbReference>
<dbReference type="SUPFAM" id="SSF103481">
    <property type="entry name" value="Multidrug resistance efflux transporter EmrE"/>
    <property type="match status" value="2"/>
</dbReference>
<organism evidence="12 13">
    <name type="scientific">Bathycoccus prasinos</name>
    <dbReference type="NCBI Taxonomy" id="41875"/>
    <lineage>
        <taxon>Eukaryota</taxon>
        <taxon>Viridiplantae</taxon>
        <taxon>Chlorophyta</taxon>
        <taxon>Mamiellophyceae</taxon>
        <taxon>Mamiellales</taxon>
        <taxon>Bathycoccaceae</taxon>
        <taxon>Bathycoccus</taxon>
    </lineage>
</organism>
<gene>
    <name evidence="12" type="ORF">Bathy06g02430</name>
</gene>
<evidence type="ECO:0000256" key="5">
    <source>
        <dbReference type="ARBA" id="ARBA00022692"/>
    </source>
</evidence>
<sequence length="435" mass="46760">MFATTTHHQTHLSSSSLAGSKNNQRSCRCARPRTTTKMMMMMMMNSPESKSSSSNSLTSSSSLFGNNNDFAASSLRRQIARTTTLSKSKVVKVSAAASFEISQEVKKTALLGVLFGGWYAFNIVFNIYNKQVLKAFPYPWHCTMFQFVGGCVLIALMWGLNLVERPKKEVFSTENLKMVLPLAMIHTLGNLLTNISLGKVAVSFTHTIKAMEPFFSVLFSYLFLGATPSPAVVAALVPVVGGVALASLAEASFNWIGFGAAMGSNVVFQSRNVFSKKVMGGNKGVKMDNITLFSVMTLLSAVISLPLAVVVEGVKFTPAALATSGFPLADMIQRVFITGATFHLYQQVSYMILQQVTPVTHSVGNCVKRVVVIASSVLFFRNPVSPLNLAGTAIALAGVFAYSQVAKKGGGGKSSGGAYTDEFRRITGLVNLKDN</sequence>
<feature type="transmembrane region" description="Helical" evidence="10">
    <location>
        <begin position="214"/>
        <end position="237"/>
    </location>
</feature>
<dbReference type="GO" id="GO:0015605">
    <property type="term" value="F:organophosphate ester transmembrane transporter activity"/>
    <property type="evidence" value="ECO:0007669"/>
    <property type="project" value="UniProtKB-ARBA"/>
</dbReference>
<feature type="transmembrane region" description="Helical" evidence="10">
    <location>
        <begin position="289"/>
        <end position="311"/>
    </location>
</feature>
<evidence type="ECO:0000256" key="9">
    <source>
        <dbReference type="SAM" id="MobiDB-lite"/>
    </source>
</evidence>
<dbReference type="InterPro" id="IPR050186">
    <property type="entry name" value="TPT_transporter"/>
</dbReference>
<evidence type="ECO:0000256" key="7">
    <source>
        <dbReference type="ARBA" id="ARBA00022989"/>
    </source>
</evidence>
<dbReference type="GO" id="GO:0046943">
    <property type="term" value="F:carboxylic acid transmembrane transporter activity"/>
    <property type="evidence" value="ECO:0007669"/>
    <property type="project" value="UniProtKB-ARBA"/>
</dbReference>
<feature type="compositionally biased region" description="Low complexity" evidence="9">
    <location>
        <begin position="1"/>
        <end position="17"/>
    </location>
</feature>
<dbReference type="Proteomes" id="UP000198341">
    <property type="component" value="Chromosome 6"/>
</dbReference>
<comment type="subcellular location">
    <subcellularLocation>
        <location evidence="1">Plastid</location>
        <location evidence="1">Chloroplast membrane</location>
        <topology evidence="1">Multi-pass membrane protein</topology>
    </subcellularLocation>
</comment>